<keyword evidence="1" id="KW-0175">Coiled coil</keyword>
<organism evidence="4 5">
    <name type="scientific">Mucuna pruriens</name>
    <name type="common">Velvet bean</name>
    <name type="synonym">Dolichos pruriens</name>
    <dbReference type="NCBI Taxonomy" id="157652"/>
    <lineage>
        <taxon>Eukaryota</taxon>
        <taxon>Viridiplantae</taxon>
        <taxon>Streptophyta</taxon>
        <taxon>Embryophyta</taxon>
        <taxon>Tracheophyta</taxon>
        <taxon>Spermatophyta</taxon>
        <taxon>Magnoliopsida</taxon>
        <taxon>eudicotyledons</taxon>
        <taxon>Gunneridae</taxon>
        <taxon>Pentapetalae</taxon>
        <taxon>rosids</taxon>
        <taxon>fabids</taxon>
        <taxon>Fabales</taxon>
        <taxon>Fabaceae</taxon>
        <taxon>Papilionoideae</taxon>
        <taxon>50 kb inversion clade</taxon>
        <taxon>NPAAA clade</taxon>
        <taxon>indigoferoid/millettioid clade</taxon>
        <taxon>Phaseoleae</taxon>
        <taxon>Mucuna</taxon>
    </lineage>
</organism>
<feature type="domain" description="Retrotransposon gag" evidence="3">
    <location>
        <begin position="244"/>
        <end position="330"/>
    </location>
</feature>
<feature type="non-terminal residue" evidence="4">
    <location>
        <position position="1"/>
    </location>
</feature>
<feature type="region of interest" description="Disordered" evidence="2">
    <location>
        <begin position="412"/>
        <end position="434"/>
    </location>
</feature>
<sequence>MARQPGADEHSLKAPRSGRHNGPYQDTKGNPRISRTVKKKLTAPYRYHMRSWTKNMEQAIEELEQLNAETRVEMRLEMGQMKEQINRMFEILTRNTTPTPIATAPVAPSTATSGTPTHPLGFTPPAWNATAENPQAPQGQPARNASGPGPGQGMETGPLPTSGAILYHHPPSESGHVPGPVPEPTILGSDKINALEERMRAIEGTSSHGIDAANLCLVPNIELPPDFKVPKFEKYKGSSCPHDNLTGAALRWYVGLDSGRVKTWRDLADAFLRQYKYNKDMAPNRSRLQNLSKTDVESFKDYAQRWRELAAKVQPPLSEREMASMFIDTLPTPFYDKVVGSVASNFADLVIIGERIEAGIKRGRFTQDRGSTSFVKKIEKRRGDTNAVIADPPHPQGQAKLILSGTGIASPSDMLPQADKANAPETQNPRLTRQRRTFTPIPMPYTTLFPLLLQKDMIAILPLKPLEPPYPWSYDPQAKCEYHVGTGTKPNIGTNPLPTHEGQAINTLSHSALTPDRKEEEVAMVGQPGVSFQPLVIQCNPVCPTLLVIAVPPRPAYKDNHAVP</sequence>
<comment type="caution">
    <text evidence="4">The sequence shown here is derived from an EMBL/GenBank/DDBJ whole genome shotgun (WGS) entry which is preliminary data.</text>
</comment>
<feature type="region of interest" description="Disordered" evidence="2">
    <location>
        <begin position="1"/>
        <end position="34"/>
    </location>
</feature>
<protein>
    <recommendedName>
        <fullName evidence="3">Retrotransposon gag domain-containing protein</fullName>
    </recommendedName>
</protein>
<reference evidence="4" key="1">
    <citation type="submission" date="2018-05" db="EMBL/GenBank/DDBJ databases">
        <title>Draft genome of Mucuna pruriens seed.</title>
        <authorList>
            <person name="Nnadi N.E."/>
            <person name="Vos R."/>
            <person name="Hasami M.H."/>
            <person name="Devisetty U.K."/>
            <person name="Aguiy J.C."/>
        </authorList>
    </citation>
    <scope>NUCLEOTIDE SEQUENCE [LARGE SCALE GENOMIC DNA]</scope>
    <source>
        <strain evidence="4">JCA_2017</strain>
    </source>
</reference>
<evidence type="ECO:0000313" key="4">
    <source>
        <dbReference type="EMBL" id="RDY00039.1"/>
    </source>
</evidence>
<feature type="coiled-coil region" evidence="1">
    <location>
        <begin position="49"/>
        <end position="76"/>
    </location>
</feature>
<gene>
    <name evidence="4" type="ORF">CR513_16830</name>
</gene>
<dbReference type="PANTHER" id="PTHR32108:SF9">
    <property type="entry name" value="REVERSE TRANSCRIPTASE RNASE H-LIKE DOMAIN-CONTAINING PROTEIN"/>
    <property type="match status" value="1"/>
</dbReference>
<evidence type="ECO:0000313" key="5">
    <source>
        <dbReference type="Proteomes" id="UP000257109"/>
    </source>
</evidence>
<dbReference type="OrthoDB" id="686606at2759"/>
<dbReference type="AlphaFoldDB" id="A0A371HB61"/>
<dbReference type="PANTHER" id="PTHR32108">
    <property type="entry name" value="DNA-DIRECTED RNA POLYMERASE SUBUNIT ALPHA"/>
    <property type="match status" value="1"/>
</dbReference>
<accession>A0A371HB61</accession>
<evidence type="ECO:0000256" key="2">
    <source>
        <dbReference type="SAM" id="MobiDB-lite"/>
    </source>
</evidence>
<evidence type="ECO:0000259" key="3">
    <source>
        <dbReference type="Pfam" id="PF03732"/>
    </source>
</evidence>
<dbReference type="EMBL" id="QJKJ01003083">
    <property type="protein sequence ID" value="RDY00039.1"/>
    <property type="molecule type" value="Genomic_DNA"/>
</dbReference>
<dbReference type="Proteomes" id="UP000257109">
    <property type="component" value="Unassembled WGS sequence"/>
</dbReference>
<dbReference type="Pfam" id="PF03732">
    <property type="entry name" value="Retrotrans_gag"/>
    <property type="match status" value="1"/>
</dbReference>
<feature type="compositionally biased region" description="Basic and acidic residues" evidence="2">
    <location>
        <begin position="1"/>
        <end position="12"/>
    </location>
</feature>
<dbReference type="InterPro" id="IPR005162">
    <property type="entry name" value="Retrotrans_gag_dom"/>
</dbReference>
<name>A0A371HB61_MUCPR</name>
<keyword evidence="5" id="KW-1185">Reference proteome</keyword>
<feature type="compositionally biased region" description="Polar residues" evidence="2">
    <location>
        <begin position="130"/>
        <end position="143"/>
    </location>
</feature>
<feature type="region of interest" description="Disordered" evidence="2">
    <location>
        <begin position="99"/>
        <end position="180"/>
    </location>
</feature>
<feature type="compositionally biased region" description="Low complexity" evidence="2">
    <location>
        <begin position="99"/>
        <end position="119"/>
    </location>
</feature>
<proteinExistence type="predicted"/>
<evidence type="ECO:0000256" key="1">
    <source>
        <dbReference type="SAM" id="Coils"/>
    </source>
</evidence>